<proteinExistence type="predicted"/>
<dbReference type="STRING" id="694427.Palpr_1084"/>
<gene>
    <name evidence="1" type="ordered locus">Palpr_1084</name>
</gene>
<dbReference type="Pfam" id="PF11751">
    <property type="entry name" value="PorP_SprF"/>
    <property type="match status" value="1"/>
</dbReference>
<evidence type="ECO:0000313" key="1">
    <source>
        <dbReference type="EMBL" id="ADQ79233.1"/>
    </source>
</evidence>
<dbReference type="RefSeq" id="WP_013444602.1">
    <property type="nucleotide sequence ID" value="NC_014734.1"/>
</dbReference>
<keyword evidence="2" id="KW-1185">Reference proteome</keyword>
<dbReference type="InterPro" id="IPR019861">
    <property type="entry name" value="PorP/SprF_Bacteroidetes"/>
</dbReference>
<reference key="1">
    <citation type="submission" date="2010-11" db="EMBL/GenBank/DDBJ databases">
        <title>The complete genome of Paludibacter propionicigenes DSM 17365.</title>
        <authorList>
            <consortium name="US DOE Joint Genome Institute (JGI-PGF)"/>
            <person name="Lucas S."/>
            <person name="Copeland A."/>
            <person name="Lapidus A."/>
            <person name="Bruce D."/>
            <person name="Goodwin L."/>
            <person name="Pitluck S."/>
            <person name="Kyrpides N."/>
            <person name="Mavromatis K."/>
            <person name="Ivanova N."/>
            <person name="Munk A.C."/>
            <person name="Brettin T."/>
            <person name="Detter J.C."/>
            <person name="Han C."/>
            <person name="Tapia R."/>
            <person name="Land M."/>
            <person name="Hauser L."/>
            <person name="Markowitz V."/>
            <person name="Cheng J.-F."/>
            <person name="Hugenholtz P."/>
            <person name="Woyke T."/>
            <person name="Wu D."/>
            <person name="Gronow S."/>
            <person name="Wellnitz S."/>
            <person name="Brambilla E."/>
            <person name="Klenk H.-P."/>
            <person name="Eisen J.A."/>
        </authorList>
    </citation>
    <scope>NUCLEOTIDE SEQUENCE</scope>
    <source>
        <strain>WB4</strain>
    </source>
</reference>
<dbReference type="NCBIfam" id="TIGR03519">
    <property type="entry name" value="T9SS_PorP_fam"/>
    <property type="match status" value="1"/>
</dbReference>
<dbReference type="eggNOG" id="COG3064">
    <property type="taxonomic scope" value="Bacteria"/>
</dbReference>
<dbReference type="OrthoDB" id="1320396at2"/>
<sequence>MNYIYISYFQDKLRLSKIIFILSSCLLFLGNSLQAQQEPMYSQYMFNMINLNPAYAGNFGGDNITLLYRMQWVGVDGAPKTGTLSWDRRSVDSNVGYGLQVYNDKLGIETTTGIQAFYSYRLKLAYSTLTFGLSGGALNYQAAYSKAVTSSPDDPLFAQDINIILPTVGFGMLLNADRMYLGFSIPALLKTKVDIDNTLHSTSANNHYFFTGGYIFDVSSEIKLKPSVLLKAVQGSAPAFDFNMNAWFQNSLGFGVSYRPGNAVVGLFEIQLSPTLRLGYAYDYTISSLKTYNVGGSHELMLRYEFNLPKYRPVLSPRYY</sequence>
<dbReference type="EMBL" id="CP002345">
    <property type="protein sequence ID" value="ADQ79233.1"/>
    <property type="molecule type" value="Genomic_DNA"/>
</dbReference>
<organism evidence="1 2">
    <name type="scientific">Paludibacter propionicigenes (strain DSM 17365 / JCM 13257 / WB4)</name>
    <dbReference type="NCBI Taxonomy" id="694427"/>
    <lineage>
        <taxon>Bacteria</taxon>
        <taxon>Pseudomonadati</taxon>
        <taxon>Bacteroidota</taxon>
        <taxon>Bacteroidia</taxon>
        <taxon>Bacteroidales</taxon>
        <taxon>Paludibacteraceae</taxon>
        <taxon>Paludibacter</taxon>
    </lineage>
</organism>
<reference evidence="1 2" key="2">
    <citation type="journal article" date="2011" name="Stand. Genomic Sci.">
        <title>Complete genome sequence of Paludibacter propionicigenes type strain (WB4).</title>
        <authorList>
            <person name="Gronow S."/>
            <person name="Munk C."/>
            <person name="Lapidus A."/>
            <person name="Nolan M."/>
            <person name="Lucas S."/>
            <person name="Hammon N."/>
            <person name="Deshpande S."/>
            <person name="Cheng J.F."/>
            <person name="Tapia R."/>
            <person name="Han C."/>
            <person name="Goodwin L."/>
            <person name="Pitluck S."/>
            <person name="Liolios K."/>
            <person name="Ivanova N."/>
            <person name="Mavromatis K."/>
            <person name="Mikhailova N."/>
            <person name="Pati A."/>
            <person name="Chen A."/>
            <person name="Palaniappan K."/>
            <person name="Land M."/>
            <person name="Hauser L."/>
            <person name="Chang Y.J."/>
            <person name="Jeffries C.D."/>
            <person name="Brambilla E."/>
            <person name="Rohde M."/>
            <person name="Goker M."/>
            <person name="Detter J.C."/>
            <person name="Woyke T."/>
            <person name="Bristow J."/>
            <person name="Eisen J.A."/>
            <person name="Markowitz V."/>
            <person name="Hugenholtz P."/>
            <person name="Kyrpides N.C."/>
            <person name="Klenk H.P."/>
        </authorList>
    </citation>
    <scope>NUCLEOTIDE SEQUENCE [LARGE SCALE GENOMIC DNA]</scope>
    <source>
        <strain evidence="2">DSM 17365 / JCM 13257 / WB4</strain>
    </source>
</reference>
<evidence type="ECO:0000313" key="2">
    <source>
        <dbReference type="Proteomes" id="UP000008718"/>
    </source>
</evidence>
<name>E4T3D9_PALPW</name>
<dbReference type="Proteomes" id="UP000008718">
    <property type="component" value="Chromosome"/>
</dbReference>
<dbReference type="AlphaFoldDB" id="E4T3D9"/>
<protein>
    <submittedName>
        <fullName evidence="1">Putative membrane protein</fullName>
    </submittedName>
</protein>
<dbReference type="KEGG" id="ppn:Palpr_1084"/>
<accession>E4T3D9</accession>
<dbReference type="HOGENOM" id="CLU_068235_0_1_10"/>